<evidence type="ECO:0000313" key="2">
    <source>
        <dbReference type="EMBL" id="BAU93912.1"/>
    </source>
</evidence>
<feature type="transmembrane region" description="Helical" evidence="1">
    <location>
        <begin position="46"/>
        <end position="68"/>
    </location>
</feature>
<name>A0A161JN91_9HYPH</name>
<organism evidence="2 3">
    <name type="scientific">Methylorubrum populi</name>
    <dbReference type="NCBI Taxonomy" id="223967"/>
    <lineage>
        <taxon>Bacteria</taxon>
        <taxon>Pseudomonadati</taxon>
        <taxon>Pseudomonadota</taxon>
        <taxon>Alphaproteobacteria</taxon>
        <taxon>Hyphomicrobiales</taxon>
        <taxon>Methylobacteriaceae</taxon>
        <taxon>Methylorubrum</taxon>
    </lineage>
</organism>
<dbReference type="Proteomes" id="UP000218288">
    <property type="component" value="Chromosome"/>
</dbReference>
<dbReference type="RefSeq" id="WP_096487569.1">
    <property type="nucleotide sequence ID" value="NZ_AP014809.1"/>
</dbReference>
<dbReference type="AlphaFoldDB" id="A0A161JN91"/>
<reference evidence="2 3" key="1">
    <citation type="journal article" date="2016" name="Genome Announc.">
        <title>Complete Genome Sequence of Methylobacterium populi P-1M, Isolated from Pink-Pigmented Household Biofilm.</title>
        <authorList>
            <person name="Morohoshi T."/>
            <person name="Ikeda T."/>
        </authorList>
    </citation>
    <scope>NUCLEOTIDE SEQUENCE [LARGE SCALE GENOMIC DNA]</scope>
    <source>
        <strain evidence="2 3">P-1M</strain>
    </source>
</reference>
<feature type="transmembrane region" description="Helical" evidence="1">
    <location>
        <begin position="80"/>
        <end position="100"/>
    </location>
</feature>
<keyword evidence="1" id="KW-0472">Membrane</keyword>
<dbReference type="OrthoDB" id="3790005at2"/>
<evidence type="ECO:0000256" key="1">
    <source>
        <dbReference type="SAM" id="Phobius"/>
    </source>
</evidence>
<accession>A0A161JN91</accession>
<proteinExistence type="predicted"/>
<sequence length="102" mass="11242">MRRAFDWFFRDRRSGAVVIGQWPNLPLWVFAAASALEWLLEATMPGLPAAIFAGLRVVALLSLTIWALDEILRGVNPWRRCLGAVVLIGIIVSLGLSGSVRL</sequence>
<protein>
    <submittedName>
        <fullName evidence="2">Uncharacterized protein</fullName>
    </submittedName>
</protein>
<keyword evidence="1" id="KW-0812">Transmembrane</keyword>
<evidence type="ECO:0000313" key="3">
    <source>
        <dbReference type="Proteomes" id="UP000218288"/>
    </source>
</evidence>
<keyword evidence="1" id="KW-1133">Transmembrane helix</keyword>
<dbReference type="EMBL" id="AP014809">
    <property type="protein sequence ID" value="BAU93912.1"/>
    <property type="molecule type" value="Genomic_DNA"/>
</dbReference>
<feature type="transmembrane region" description="Helical" evidence="1">
    <location>
        <begin position="21"/>
        <end position="40"/>
    </location>
</feature>
<gene>
    <name evidence="2" type="ORF">MPPM_5307</name>
</gene>